<dbReference type="KEGG" id="halg:HUG10_05330"/>
<keyword evidence="1" id="KW-0472">Membrane</keyword>
<dbReference type="GeneID" id="56028233"/>
<dbReference type="AlphaFoldDB" id="A0A7D5KEP9"/>
<evidence type="ECO:0000313" key="3">
    <source>
        <dbReference type="Proteomes" id="UP000509750"/>
    </source>
</evidence>
<keyword evidence="3" id="KW-1185">Reference proteome</keyword>
<proteinExistence type="predicted"/>
<keyword evidence="1" id="KW-1133">Transmembrane helix</keyword>
<organism evidence="2 3">
    <name type="scientific">Halorarum halophilum</name>
    <dbReference type="NCBI Taxonomy" id="2743090"/>
    <lineage>
        <taxon>Archaea</taxon>
        <taxon>Methanobacteriati</taxon>
        <taxon>Methanobacteriota</taxon>
        <taxon>Stenosarchaea group</taxon>
        <taxon>Halobacteria</taxon>
        <taxon>Halobacteriales</taxon>
        <taxon>Haloferacaceae</taxon>
        <taxon>Halorarum</taxon>
    </lineage>
</organism>
<keyword evidence="1" id="KW-0812">Transmembrane</keyword>
<accession>A0A7D5KEP9</accession>
<reference evidence="2 3" key="1">
    <citation type="submission" date="2020-07" db="EMBL/GenBank/DDBJ databases">
        <title>Gai3-2, isolated from salt lake.</title>
        <authorList>
            <person name="Cui H."/>
            <person name="Shi X."/>
        </authorList>
    </citation>
    <scope>NUCLEOTIDE SEQUENCE [LARGE SCALE GENOMIC DNA]</scope>
    <source>
        <strain evidence="2 3">Gai3-2</strain>
    </source>
</reference>
<dbReference type="EMBL" id="CP058529">
    <property type="protein sequence ID" value="QLG26996.1"/>
    <property type="molecule type" value="Genomic_DNA"/>
</dbReference>
<gene>
    <name evidence="2" type="ORF">HUG10_05330</name>
</gene>
<dbReference type="Proteomes" id="UP000509750">
    <property type="component" value="Chromosome"/>
</dbReference>
<evidence type="ECO:0000313" key="2">
    <source>
        <dbReference type="EMBL" id="QLG26996.1"/>
    </source>
</evidence>
<feature type="transmembrane region" description="Helical" evidence="1">
    <location>
        <begin position="6"/>
        <end position="28"/>
    </location>
</feature>
<name>A0A7D5KEP9_9EURY</name>
<sequence>MTNDQTGPWVLALGALAIGVGAIAVELLRRRGDDGDGRDGSGEGP</sequence>
<dbReference type="RefSeq" id="WP_179168571.1">
    <property type="nucleotide sequence ID" value="NZ_CP058529.1"/>
</dbReference>
<protein>
    <submittedName>
        <fullName evidence="2">Uncharacterized protein</fullName>
    </submittedName>
</protein>
<evidence type="ECO:0000256" key="1">
    <source>
        <dbReference type="SAM" id="Phobius"/>
    </source>
</evidence>